<dbReference type="SUPFAM" id="SSF53623">
    <property type="entry name" value="MurD-like peptide ligases, catalytic domain"/>
    <property type="match status" value="1"/>
</dbReference>
<gene>
    <name evidence="15" type="ORF">DES45_11462</name>
</gene>
<dbReference type="Gene3D" id="3.90.190.20">
    <property type="entry name" value="Mur ligase, C-terminal domain"/>
    <property type="match status" value="1"/>
</dbReference>
<feature type="domain" description="ATP-grasp" evidence="14">
    <location>
        <begin position="279"/>
        <end position="532"/>
    </location>
</feature>
<evidence type="ECO:0000256" key="2">
    <source>
        <dbReference type="ARBA" id="ARBA00009060"/>
    </source>
</evidence>
<comment type="catalytic activity">
    <reaction evidence="11">
        <text>[L-4-(L-arginin-2-N-yl)aspartate](n)-L-aspartate + L-arginine + ATP = [L-4-(L-arginin-2-N-yl)aspartate](n+1) + ADP + phosphate + H(+)</text>
        <dbReference type="Rhea" id="RHEA:23888"/>
        <dbReference type="Rhea" id="RHEA-COMP:13732"/>
        <dbReference type="Rhea" id="RHEA-COMP:13733"/>
        <dbReference type="ChEBI" id="CHEBI:15378"/>
        <dbReference type="ChEBI" id="CHEBI:30616"/>
        <dbReference type="ChEBI" id="CHEBI:32682"/>
        <dbReference type="ChEBI" id="CHEBI:43474"/>
        <dbReference type="ChEBI" id="CHEBI:137986"/>
        <dbReference type="ChEBI" id="CHEBI:137990"/>
        <dbReference type="ChEBI" id="CHEBI:456216"/>
        <dbReference type="EC" id="6.3.2.30"/>
    </reaction>
</comment>
<dbReference type="Gene3D" id="3.40.1190.10">
    <property type="entry name" value="Mur-like, catalytic domain"/>
    <property type="match status" value="1"/>
</dbReference>
<dbReference type="Pfam" id="PF02875">
    <property type="entry name" value="Mur_ligase_C"/>
    <property type="match status" value="1"/>
</dbReference>
<dbReference type="GO" id="GO:0046872">
    <property type="term" value="F:metal ion binding"/>
    <property type="evidence" value="ECO:0007669"/>
    <property type="project" value="InterPro"/>
</dbReference>
<dbReference type="PROSITE" id="PS50975">
    <property type="entry name" value="ATP_GRASP"/>
    <property type="match status" value="1"/>
</dbReference>
<evidence type="ECO:0000256" key="8">
    <source>
        <dbReference type="ARBA" id="ARBA00022741"/>
    </source>
</evidence>
<dbReference type="AlphaFoldDB" id="A0A370H7G0"/>
<evidence type="ECO:0000313" key="15">
    <source>
        <dbReference type="EMBL" id="RDI52601.1"/>
    </source>
</evidence>
<dbReference type="EC" id="6.3.2.30" evidence="4"/>
<dbReference type="Gene3D" id="3.30.1490.20">
    <property type="entry name" value="ATP-grasp fold, A domain"/>
    <property type="match status" value="1"/>
</dbReference>
<dbReference type="Pfam" id="PF13549">
    <property type="entry name" value="ATP-grasp_5"/>
    <property type="match status" value="1"/>
</dbReference>
<dbReference type="InterPro" id="IPR036615">
    <property type="entry name" value="Mur_ligase_C_dom_sf"/>
</dbReference>
<evidence type="ECO:0000256" key="3">
    <source>
        <dbReference type="ARBA" id="ARBA00011738"/>
    </source>
</evidence>
<comment type="catalytic activity">
    <reaction evidence="12">
        <text>[L-4-(L-arginin-2-N-yl)aspartate](n) + L-aspartate + ATP = [L-4-(L-arginin-2-N-yl)aspartate](n)-L-aspartate + ADP + phosphate + H(+)</text>
        <dbReference type="Rhea" id="RHEA:13277"/>
        <dbReference type="Rhea" id="RHEA-COMP:13728"/>
        <dbReference type="Rhea" id="RHEA-COMP:13733"/>
        <dbReference type="ChEBI" id="CHEBI:15378"/>
        <dbReference type="ChEBI" id="CHEBI:29991"/>
        <dbReference type="ChEBI" id="CHEBI:30616"/>
        <dbReference type="ChEBI" id="CHEBI:43474"/>
        <dbReference type="ChEBI" id="CHEBI:137986"/>
        <dbReference type="ChEBI" id="CHEBI:137990"/>
        <dbReference type="ChEBI" id="CHEBI:456216"/>
        <dbReference type="EC" id="6.3.2.29"/>
    </reaction>
</comment>
<dbReference type="NCBIfam" id="NF010623">
    <property type="entry name" value="PRK14016.1"/>
    <property type="match status" value="1"/>
</dbReference>
<comment type="subunit">
    <text evidence="3">Homodimer.</text>
</comment>
<evidence type="ECO:0000256" key="12">
    <source>
        <dbReference type="ARBA" id="ARBA00048425"/>
    </source>
</evidence>
<evidence type="ECO:0000259" key="14">
    <source>
        <dbReference type="PROSITE" id="PS50975"/>
    </source>
</evidence>
<evidence type="ECO:0000256" key="4">
    <source>
        <dbReference type="ARBA" id="ARBA00012968"/>
    </source>
</evidence>
<evidence type="ECO:0000256" key="6">
    <source>
        <dbReference type="ARBA" id="ARBA00022036"/>
    </source>
</evidence>
<dbReference type="NCBIfam" id="TIGR02068">
    <property type="entry name" value="cya_phycin_syn"/>
    <property type="match status" value="1"/>
</dbReference>
<keyword evidence="8 13" id="KW-0547">Nucleotide-binding</keyword>
<keyword evidence="9 13" id="KW-0067">ATP-binding</keyword>
<evidence type="ECO:0000256" key="13">
    <source>
        <dbReference type="PROSITE-ProRule" id="PRU00409"/>
    </source>
</evidence>
<evidence type="ECO:0000256" key="11">
    <source>
        <dbReference type="ARBA" id="ARBA00048094"/>
    </source>
</evidence>
<proteinExistence type="inferred from homology"/>
<comment type="similarity">
    <text evidence="2">In the C-terminal section; belongs to the MurCDEF family.</text>
</comment>
<dbReference type="EC" id="6.3.2.29" evidence="5"/>
<dbReference type="InterPro" id="IPR036565">
    <property type="entry name" value="Mur-like_cat_sf"/>
</dbReference>
<dbReference type="Pfam" id="PF18921">
    <property type="entry name" value="Cyanophycin_syn"/>
    <property type="match status" value="1"/>
</dbReference>
<dbReference type="RefSeq" id="WP_114772827.1">
    <property type="nucleotide sequence ID" value="NZ_QQBB01000014.1"/>
</dbReference>
<dbReference type="PANTHER" id="PTHR23135">
    <property type="entry name" value="MUR LIGASE FAMILY MEMBER"/>
    <property type="match status" value="1"/>
</dbReference>
<dbReference type="GO" id="GO:0004326">
    <property type="term" value="F:tetrahydrofolylpolyglutamate synthase activity"/>
    <property type="evidence" value="ECO:0007669"/>
    <property type="project" value="InterPro"/>
</dbReference>
<dbReference type="PANTHER" id="PTHR23135:SF18">
    <property type="entry name" value="CYANOPHYCIN SYNTHETASE"/>
    <property type="match status" value="1"/>
</dbReference>
<dbReference type="InterPro" id="IPR013221">
    <property type="entry name" value="Mur_ligase_cen"/>
</dbReference>
<comment type="function">
    <text evidence="1">Catalyzes the ATP-dependent polymerization of arginine and aspartate to multi-L-arginyl-poly-L-aspartic acid (cyanophycin; a water-insoluble reserve polymer).</text>
</comment>
<dbReference type="GO" id="GO:0071161">
    <property type="term" value="F:cyanophycin synthetase activity (L-arginine-adding)"/>
    <property type="evidence" value="ECO:0007669"/>
    <property type="project" value="UniProtKB-EC"/>
</dbReference>
<dbReference type="InterPro" id="IPR011761">
    <property type="entry name" value="ATP-grasp"/>
</dbReference>
<dbReference type="Pfam" id="PF08245">
    <property type="entry name" value="Mur_ligase_M"/>
    <property type="match status" value="1"/>
</dbReference>
<name>A0A370H7G0_9HYPH</name>
<dbReference type="InterPro" id="IPR013815">
    <property type="entry name" value="ATP_grasp_subdomain_1"/>
</dbReference>
<keyword evidence="7" id="KW-0436">Ligase</keyword>
<dbReference type="InterPro" id="IPR011810">
    <property type="entry name" value="Cya_phycin_syn"/>
</dbReference>
<dbReference type="EMBL" id="QQBB01000014">
    <property type="protein sequence ID" value="RDI52601.1"/>
    <property type="molecule type" value="Genomic_DNA"/>
</dbReference>
<dbReference type="SUPFAM" id="SSF56059">
    <property type="entry name" value="Glutathione synthetase ATP-binding domain-like"/>
    <property type="match status" value="1"/>
</dbReference>
<dbReference type="InterPro" id="IPR004101">
    <property type="entry name" value="Mur_ligase_C"/>
</dbReference>
<dbReference type="Gene3D" id="3.30.470.20">
    <property type="entry name" value="ATP-grasp fold, B domain"/>
    <property type="match status" value="1"/>
</dbReference>
<reference evidence="15 16" key="1">
    <citation type="submission" date="2018-07" db="EMBL/GenBank/DDBJ databases">
        <title>Genomic Encyclopedia of Type Strains, Phase IV (KMG-IV): sequencing the most valuable type-strain genomes for metagenomic binning, comparative biology and taxonomic classification.</title>
        <authorList>
            <person name="Goeker M."/>
        </authorList>
    </citation>
    <scope>NUCLEOTIDE SEQUENCE [LARGE SCALE GENOMIC DNA]</scope>
    <source>
        <strain evidence="15 16">DSM 14364</strain>
    </source>
</reference>
<dbReference type="InterPro" id="IPR044019">
    <property type="entry name" value="Cyanophycin_syn_N"/>
</dbReference>
<comment type="caution">
    <text evidence="15">The sequence shown here is derived from an EMBL/GenBank/DDBJ whole genome shotgun (WGS) entry which is preliminary data.</text>
</comment>
<dbReference type="Proteomes" id="UP000254925">
    <property type="component" value="Unassembled WGS sequence"/>
</dbReference>
<evidence type="ECO:0000256" key="9">
    <source>
        <dbReference type="ARBA" id="ARBA00022840"/>
    </source>
</evidence>
<dbReference type="GO" id="GO:0005524">
    <property type="term" value="F:ATP binding"/>
    <property type="evidence" value="ECO:0007669"/>
    <property type="project" value="UniProtKB-UniRule"/>
</dbReference>
<keyword evidence="16" id="KW-1185">Reference proteome</keyword>
<dbReference type="OrthoDB" id="9803907at2"/>
<dbReference type="GO" id="GO:0071160">
    <property type="term" value="F:cyanophycin synthetase activity (L-aspartate-adding)"/>
    <property type="evidence" value="ECO:0007669"/>
    <property type="project" value="UniProtKB-EC"/>
</dbReference>
<dbReference type="PROSITE" id="PS01011">
    <property type="entry name" value="FOLYLPOLYGLU_SYNT_1"/>
    <property type="match status" value="1"/>
</dbReference>
<dbReference type="InterPro" id="IPR018109">
    <property type="entry name" value="Folylpolyglutamate_synth_CS"/>
</dbReference>
<evidence type="ECO:0000256" key="1">
    <source>
        <dbReference type="ARBA" id="ARBA00003184"/>
    </source>
</evidence>
<accession>A0A370H7G0</accession>
<evidence type="ECO:0000256" key="5">
    <source>
        <dbReference type="ARBA" id="ARBA00013005"/>
    </source>
</evidence>
<dbReference type="SUPFAM" id="SSF53244">
    <property type="entry name" value="MurD-like peptide ligases, peptide-binding domain"/>
    <property type="match status" value="1"/>
</dbReference>
<evidence type="ECO:0000256" key="10">
    <source>
        <dbReference type="ARBA" id="ARBA00031353"/>
    </source>
</evidence>
<sequence>MGDDLQAQGCSGEVVSRLFDQSRGGAASAAPDDAAARSIRVVERGVYRGPHLYSLTPMIRIMLDLGTLEEWPSNRLPGFTGRLLEVLPGLHQHGCCFHEPGGFVRRLEEGTWLGHVTEHVAIELQSLVGSRVTRGKTRSVRGRTGVYNVMYSYQDEEVGRLAGRLALQLLDSLLPPDLQGISGLDRIYEDESEPALQAGFDLASALEALRCVHRRRALGPTTQSLVNEAERRGIPVMRLDDQSLVQLGTGRHQKRIRASITSLTPSIATDAASDKDLTKSLLSDAGLPVPRGDVVRSPEAAVRAAERIGYPVVVKPLDGNHGRGVSIGLSDPVEVTRAFEEAARHSRRVIVENCFKGRDHRILVVNGEVVAVAERVPAHVVGDGRRSIVDLVKDVNRDPRRGAGHENVMTRITIDDHVRGVLAKSGLSLESVPEAGRIVYLCDTANLSTGGTAVDRTDDIHPHNAMIARRAARAVGLDVAGIDFIALDITRSVHETGGGIIEVNAAPGFRMHLQPSEGRPRNVARPVIDMLFPRGAPARVPVLAITGTNGKSTTARMVGHILRAQGLSVGLTSTSGIYVNGDRVVETDASGPWSARVVLKDPTVDVAVLETARGGILREGLGFPECDVGLVTNIAPDHLGLKGVDTVEDLAWVKSVVVEAVHRKGTSILNADDPMTVDMRRRAGGRIGYFSLHGGADMTDFLREHIEDGGLAVVREPGRTEGGEIVIHDNGDSIYLMRAAEIPATLDGLAEFNVQNALGAAAMAYAQGVPVDVIRMALSTYTTSFEHNPGRLNVFDGHGFRVILDYAHNPAGLQALGDVIVKMRPRHRRVIGMINIPGDRRDDDMREMGALATRYFDEIIFREDPARRGRRPGEIVALLAEGALSAGFPEERIKRILEEDEAADLCLGTAQPGDLVVLTPTDVEAMWQQVLDFRVKPDTRLEVDVERTDAQAVPWRKSA</sequence>
<organism evidence="15 16">
    <name type="scientific">Microvirga subterranea</name>
    <dbReference type="NCBI Taxonomy" id="186651"/>
    <lineage>
        <taxon>Bacteria</taxon>
        <taxon>Pseudomonadati</taxon>
        <taxon>Pseudomonadota</taxon>
        <taxon>Alphaproteobacteria</taxon>
        <taxon>Hyphomicrobiales</taxon>
        <taxon>Methylobacteriaceae</taxon>
        <taxon>Microvirga</taxon>
    </lineage>
</organism>
<evidence type="ECO:0000313" key="16">
    <source>
        <dbReference type="Proteomes" id="UP000254925"/>
    </source>
</evidence>
<evidence type="ECO:0000256" key="7">
    <source>
        <dbReference type="ARBA" id="ARBA00022598"/>
    </source>
</evidence>
<protein>
    <recommendedName>
        <fullName evidence="6">Cyanophycin synthetase</fullName>
        <ecNumber evidence="5">6.3.2.29</ecNumber>
        <ecNumber evidence="4">6.3.2.30</ecNumber>
    </recommendedName>
    <alternativeName>
        <fullName evidence="10">Cyanophycin synthase</fullName>
    </alternativeName>
</protein>